<dbReference type="InterPro" id="IPR045950">
    <property type="entry name" value="DUF6370"/>
</dbReference>
<accession>A0A5D6UYG2</accession>
<gene>
    <name evidence="2" type="ORF">FY528_15065</name>
</gene>
<dbReference type="Proteomes" id="UP000322791">
    <property type="component" value="Unassembled WGS sequence"/>
</dbReference>
<evidence type="ECO:0008006" key="4">
    <source>
        <dbReference type="Google" id="ProtNLM"/>
    </source>
</evidence>
<sequence length="120" mass="12543">MKLLLLFALMAFATLANAQAQKAASATVAAAPDKAKPVQVVEAACGQCRLGLPGKSCDLAVRIQGQAYFVDGTGIDSHGDAHAQDGLCNAVRRAEVQGEVVNNRFVATYFRLLPEAGKGQ</sequence>
<feature type="signal peptide" evidence="1">
    <location>
        <begin position="1"/>
        <end position="18"/>
    </location>
</feature>
<dbReference type="EMBL" id="VTHL01000017">
    <property type="protein sequence ID" value="TYZ07384.1"/>
    <property type="molecule type" value="Genomic_DNA"/>
</dbReference>
<feature type="chain" id="PRO_5023079894" description="Glutaminyl-tRNA synthetase" evidence="1">
    <location>
        <begin position="19"/>
        <end position="120"/>
    </location>
</feature>
<keyword evidence="1" id="KW-0732">Signal</keyword>
<evidence type="ECO:0000256" key="1">
    <source>
        <dbReference type="SAM" id="SignalP"/>
    </source>
</evidence>
<protein>
    <recommendedName>
        <fullName evidence="4">Glutaminyl-tRNA synthetase</fullName>
    </recommendedName>
</protein>
<dbReference type="AlphaFoldDB" id="A0A5D6UYG2"/>
<organism evidence="2 3">
    <name type="scientific">Hymenobacter lutimineralis</name>
    <dbReference type="NCBI Taxonomy" id="2606448"/>
    <lineage>
        <taxon>Bacteria</taxon>
        <taxon>Pseudomonadati</taxon>
        <taxon>Bacteroidota</taxon>
        <taxon>Cytophagia</taxon>
        <taxon>Cytophagales</taxon>
        <taxon>Hymenobacteraceae</taxon>
        <taxon>Hymenobacter</taxon>
    </lineage>
</organism>
<comment type="caution">
    <text evidence="2">The sequence shown here is derived from an EMBL/GenBank/DDBJ whole genome shotgun (WGS) entry which is preliminary data.</text>
</comment>
<dbReference type="RefSeq" id="WP_149071861.1">
    <property type="nucleotide sequence ID" value="NZ_VTHL01000017.1"/>
</dbReference>
<proteinExistence type="predicted"/>
<evidence type="ECO:0000313" key="3">
    <source>
        <dbReference type="Proteomes" id="UP000322791"/>
    </source>
</evidence>
<dbReference type="Pfam" id="PF19897">
    <property type="entry name" value="DUF6370"/>
    <property type="match status" value="1"/>
</dbReference>
<name>A0A5D6UYG2_9BACT</name>
<reference evidence="2 3" key="1">
    <citation type="submission" date="2019-08" db="EMBL/GenBank/DDBJ databases">
        <authorList>
            <person name="Seo M.-J."/>
        </authorList>
    </citation>
    <scope>NUCLEOTIDE SEQUENCE [LARGE SCALE GENOMIC DNA]</scope>
    <source>
        <strain evidence="2 3">KIGAM108</strain>
    </source>
</reference>
<keyword evidence="3" id="KW-1185">Reference proteome</keyword>
<evidence type="ECO:0000313" key="2">
    <source>
        <dbReference type="EMBL" id="TYZ07384.1"/>
    </source>
</evidence>